<accession>A0A8H7VZA1</accession>
<protein>
    <recommendedName>
        <fullName evidence="3">SnoaL-like domain-containing protein</fullName>
    </recommendedName>
</protein>
<dbReference type="Proteomes" id="UP000664132">
    <property type="component" value="Unassembled WGS sequence"/>
</dbReference>
<dbReference type="Gene3D" id="3.10.450.50">
    <property type="match status" value="1"/>
</dbReference>
<name>A0A8H7VZA1_9HELO</name>
<reference evidence="1" key="1">
    <citation type="submission" date="2021-02" db="EMBL/GenBank/DDBJ databases">
        <title>Genome sequence Cadophora malorum strain M34.</title>
        <authorList>
            <person name="Stefanovic E."/>
            <person name="Vu D."/>
            <person name="Scully C."/>
            <person name="Dijksterhuis J."/>
            <person name="Roader J."/>
            <person name="Houbraken J."/>
        </authorList>
    </citation>
    <scope>NUCLEOTIDE SEQUENCE</scope>
    <source>
        <strain evidence="1">M34</strain>
    </source>
</reference>
<organism evidence="1 2">
    <name type="scientific">Cadophora malorum</name>
    <dbReference type="NCBI Taxonomy" id="108018"/>
    <lineage>
        <taxon>Eukaryota</taxon>
        <taxon>Fungi</taxon>
        <taxon>Dikarya</taxon>
        <taxon>Ascomycota</taxon>
        <taxon>Pezizomycotina</taxon>
        <taxon>Leotiomycetes</taxon>
        <taxon>Helotiales</taxon>
        <taxon>Ploettnerulaceae</taxon>
        <taxon>Cadophora</taxon>
    </lineage>
</organism>
<dbReference type="SUPFAM" id="SSF54427">
    <property type="entry name" value="NTF2-like"/>
    <property type="match status" value="1"/>
</dbReference>
<evidence type="ECO:0008006" key="3">
    <source>
        <dbReference type="Google" id="ProtNLM"/>
    </source>
</evidence>
<keyword evidence="2" id="KW-1185">Reference proteome</keyword>
<dbReference type="OrthoDB" id="5277947at2759"/>
<gene>
    <name evidence="1" type="ORF">IFR04_015627</name>
</gene>
<evidence type="ECO:0000313" key="2">
    <source>
        <dbReference type="Proteomes" id="UP000664132"/>
    </source>
</evidence>
<comment type="caution">
    <text evidence="1">The sequence shown here is derived from an EMBL/GenBank/DDBJ whole genome shotgun (WGS) entry which is preliminary data.</text>
</comment>
<sequence length="128" mass="14522">MDYAAYIQAYNIPNNYDELFANFYTEDVRLEDGNVDIKGADSLRKALGVAQAGLKEELRIIHYAQKGDIILAELDSALVADHDIPDFFITPLKKGQTTVVRFFASYTICHGKIAHFRLGYWGNSPRYE</sequence>
<proteinExistence type="predicted"/>
<dbReference type="InterPro" id="IPR032710">
    <property type="entry name" value="NTF2-like_dom_sf"/>
</dbReference>
<dbReference type="AlphaFoldDB" id="A0A8H7VZA1"/>
<evidence type="ECO:0000313" key="1">
    <source>
        <dbReference type="EMBL" id="KAG4411235.1"/>
    </source>
</evidence>
<dbReference type="EMBL" id="JAFJYH010000502">
    <property type="protein sequence ID" value="KAG4411235.1"/>
    <property type="molecule type" value="Genomic_DNA"/>
</dbReference>